<dbReference type="EMBL" id="GAMC01005580">
    <property type="protein sequence ID" value="JAC00976.1"/>
    <property type="molecule type" value="mRNA"/>
</dbReference>
<evidence type="ECO:0000313" key="2">
    <source>
        <dbReference type="EMBL" id="JAC00976.1"/>
    </source>
</evidence>
<reference evidence="2" key="1">
    <citation type="submission" date="2013-07" db="EMBL/GenBank/DDBJ databases">
        <authorList>
            <person name="Geib S."/>
        </authorList>
    </citation>
    <scope>NUCLEOTIDE SEQUENCE</scope>
</reference>
<sequence length="277" mass="32498">MIGGDLNAKSSTWGAQTTNSKGSIVENIATDNEFYCLNDGTPTFTLNNISSAVDATSINNCIRYTWKTYNKITNSNHKPIIITLTDRFTFQHKPKKIITANILKDITILKIGPNFEEVNREIQRITKKHTINKDNNKYVPKQWWTEESQKLFRLRNAARNKYNQYKTIENNNILYTAERNLRIHIKEQKKKNFNKTLEELSETKNIKEMWSKINNIKKYQCEKSIRNSWNPTEQQKYLEFIARSPITSNINNQEINSPETPLEEMSLENFKKLHTKC</sequence>
<evidence type="ECO:0000259" key="1">
    <source>
        <dbReference type="Pfam" id="PF14529"/>
    </source>
</evidence>
<dbReference type="GO" id="GO:0003824">
    <property type="term" value="F:catalytic activity"/>
    <property type="evidence" value="ECO:0007669"/>
    <property type="project" value="InterPro"/>
</dbReference>
<dbReference type="InterPro" id="IPR036691">
    <property type="entry name" value="Endo/exonu/phosph_ase_sf"/>
</dbReference>
<proteinExistence type="evidence at transcript level"/>
<dbReference type="Gene3D" id="3.60.10.10">
    <property type="entry name" value="Endonuclease/exonuclease/phosphatase"/>
    <property type="match status" value="1"/>
</dbReference>
<organism evidence="2">
    <name type="scientific">Ceratitis capitata</name>
    <name type="common">Mediterranean fruit fly</name>
    <name type="synonym">Tephritis capitata</name>
    <dbReference type="NCBI Taxonomy" id="7213"/>
    <lineage>
        <taxon>Eukaryota</taxon>
        <taxon>Metazoa</taxon>
        <taxon>Ecdysozoa</taxon>
        <taxon>Arthropoda</taxon>
        <taxon>Hexapoda</taxon>
        <taxon>Insecta</taxon>
        <taxon>Pterygota</taxon>
        <taxon>Neoptera</taxon>
        <taxon>Endopterygota</taxon>
        <taxon>Diptera</taxon>
        <taxon>Brachycera</taxon>
        <taxon>Muscomorpha</taxon>
        <taxon>Tephritoidea</taxon>
        <taxon>Tephritidae</taxon>
        <taxon>Ceratitis</taxon>
        <taxon>Ceratitis</taxon>
    </lineage>
</organism>
<dbReference type="InterPro" id="IPR005135">
    <property type="entry name" value="Endo/exonuclease/phosphatase"/>
</dbReference>
<accession>W8BIB7</accession>
<dbReference type="EMBL" id="GAMC01005577">
    <property type="protein sequence ID" value="JAC00979.1"/>
    <property type="molecule type" value="mRNA"/>
</dbReference>
<feature type="domain" description="Endonuclease/exonuclease/phosphatase" evidence="1">
    <location>
        <begin position="2"/>
        <end position="81"/>
    </location>
</feature>
<reference evidence="2" key="2">
    <citation type="journal article" date="2014" name="BMC Genomics">
        <title>A genomic perspective to assessing quality of mass-reared SIT flies used in Mediterranean fruit fly (Ceratitis capitata) eradication in California.</title>
        <authorList>
            <person name="Calla B."/>
            <person name="Hall B."/>
            <person name="Hou S."/>
            <person name="Geib S.M."/>
        </authorList>
    </citation>
    <scope>NUCLEOTIDE SEQUENCE</scope>
</reference>
<dbReference type="SUPFAM" id="SSF56219">
    <property type="entry name" value="DNase I-like"/>
    <property type="match status" value="1"/>
</dbReference>
<dbReference type="AlphaFoldDB" id="W8BIB7"/>
<name>W8BIB7_CERCA</name>
<dbReference type="Pfam" id="PF14529">
    <property type="entry name" value="Exo_endo_phos_2"/>
    <property type="match status" value="1"/>
</dbReference>
<protein>
    <recommendedName>
        <fullName evidence="1">Endonuclease/exonuclease/phosphatase domain-containing protein</fullName>
    </recommendedName>
</protein>